<dbReference type="AlphaFoldDB" id="A0A7W2KWP2"/>
<proteinExistence type="predicted"/>
<dbReference type="InterPro" id="IPR007016">
    <property type="entry name" value="O-antigen_ligase-rel_domated"/>
</dbReference>
<feature type="transmembrane region" description="Helical" evidence="5">
    <location>
        <begin position="330"/>
        <end position="348"/>
    </location>
</feature>
<reference evidence="7 8" key="1">
    <citation type="submission" date="2020-07" db="EMBL/GenBank/DDBJ databases">
        <title>Diversity of carbapenemase encoding genes among Pseudomonas putida group clinical isolates in a tertiary Brazilian hospital.</title>
        <authorList>
            <person name="Alberto-Lei F."/>
            <person name="Nodari C.S."/>
            <person name="Streling A.P."/>
            <person name="Paulino J.T."/>
            <person name="Bessa-Neto F.O."/>
            <person name="Cayo R."/>
            <person name="Gales A.C."/>
        </authorList>
    </citation>
    <scope>NUCLEOTIDE SEQUENCE [LARGE SCALE GENOMIC DNA]</scope>
    <source>
        <strain evidence="7 8">12464</strain>
    </source>
</reference>
<dbReference type="EMBL" id="JACGDG010000001">
    <property type="protein sequence ID" value="MBA6114183.1"/>
    <property type="molecule type" value="Genomic_DNA"/>
</dbReference>
<sequence>MLYEKNWARVWLGFGLVWFIAAIALAPSNKVYQQGLVAFLWLPTLVLAWSARAVLVEAWRRQPVLWGAVMLMLAWGAISLAWSSAEDLGREAKRLLYILVFLLAFPLLAQAGPARIRHLLQLGSGLLAVAALLSIVHFYALQGNPLVDRLAGIGEISHPILGAYVVGAAVLLLLYQLPHQRVAQLAWLAALACLGAFVVLSQSRGAVLALLFTVVLAPVWFRDRHSRMIAIAAVIATGLAFCVIYDVITARGASFRPQIFEVVMQMIGQHPWTGLGLGAPYKVNAAGLQFDHTHNMFTHVAVELGLPGMVMWIAIWLLTLGEIIRARRTLLGKILLGLWIFSTLAMQFDAASLTATPRAEWFISWLIVGLAMLLPWGRAENDACGKISGST</sequence>
<feature type="transmembrane region" description="Helical" evidence="5">
    <location>
        <begin position="63"/>
        <end position="82"/>
    </location>
</feature>
<feature type="transmembrane region" description="Helical" evidence="5">
    <location>
        <begin position="7"/>
        <end position="26"/>
    </location>
</feature>
<accession>A0A7W2KWP2</accession>
<dbReference type="PANTHER" id="PTHR37422">
    <property type="entry name" value="TEICHURONIC ACID BIOSYNTHESIS PROTEIN TUAE"/>
    <property type="match status" value="1"/>
</dbReference>
<evidence type="ECO:0000256" key="5">
    <source>
        <dbReference type="SAM" id="Phobius"/>
    </source>
</evidence>
<feature type="transmembrane region" description="Helical" evidence="5">
    <location>
        <begin position="360"/>
        <end position="377"/>
    </location>
</feature>
<feature type="transmembrane region" description="Helical" evidence="5">
    <location>
        <begin position="296"/>
        <end position="318"/>
    </location>
</feature>
<evidence type="ECO:0000313" key="7">
    <source>
        <dbReference type="EMBL" id="MBA6114183.1"/>
    </source>
</evidence>
<feature type="transmembrane region" description="Helical" evidence="5">
    <location>
        <begin position="228"/>
        <end position="248"/>
    </location>
</feature>
<feature type="transmembrane region" description="Helical" evidence="5">
    <location>
        <begin position="94"/>
        <end position="112"/>
    </location>
</feature>
<feature type="transmembrane region" description="Helical" evidence="5">
    <location>
        <begin position="156"/>
        <end position="175"/>
    </location>
</feature>
<evidence type="ECO:0000256" key="3">
    <source>
        <dbReference type="ARBA" id="ARBA00022989"/>
    </source>
</evidence>
<evidence type="ECO:0000256" key="1">
    <source>
        <dbReference type="ARBA" id="ARBA00004141"/>
    </source>
</evidence>
<keyword evidence="4 5" id="KW-0472">Membrane</keyword>
<evidence type="ECO:0000256" key="2">
    <source>
        <dbReference type="ARBA" id="ARBA00022692"/>
    </source>
</evidence>
<organism evidence="7 8">
    <name type="scientific">Pseudomonas putida</name>
    <name type="common">Arthrobacter siderocapsulatus</name>
    <dbReference type="NCBI Taxonomy" id="303"/>
    <lineage>
        <taxon>Bacteria</taxon>
        <taxon>Pseudomonadati</taxon>
        <taxon>Pseudomonadota</taxon>
        <taxon>Gammaproteobacteria</taxon>
        <taxon>Pseudomonadales</taxon>
        <taxon>Pseudomonadaceae</taxon>
        <taxon>Pseudomonas</taxon>
    </lineage>
</organism>
<dbReference type="GO" id="GO:0016020">
    <property type="term" value="C:membrane"/>
    <property type="evidence" value="ECO:0007669"/>
    <property type="project" value="UniProtKB-SubCell"/>
</dbReference>
<keyword evidence="3 5" id="KW-1133">Transmembrane helix</keyword>
<dbReference type="RefSeq" id="WP_054900266.1">
    <property type="nucleotide sequence ID" value="NZ_CP060529.1"/>
</dbReference>
<feature type="transmembrane region" description="Helical" evidence="5">
    <location>
        <begin position="119"/>
        <end position="141"/>
    </location>
</feature>
<gene>
    <name evidence="7" type="ORF">H4C47_00380</name>
</gene>
<feature type="transmembrane region" description="Helical" evidence="5">
    <location>
        <begin position="182"/>
        <end position="199"/>
    </location>
</feature>
<dbReference type="Pfam" id="PF04932">
    <property type="entry name" value="Wzy_C"/>
    <property type="match status" value="1"/>
</dbReference>
<dbReference type="GO" id="GO:0016874">
    <property type="term" value="F:ligase activity"/>
    <property type="evidence" value="ECO:0007669"/>
    <property type="project" value="UniProtKB-KW"/>
</dbReference>
<dbReference type="Proteomes" id="UP000553948">
    <property type="component" value="Unassembled WGS sequence"/>
</dbReference>
<comment type="caution">
    <text evidence="7">The sequence shown here is derived from an EMBL/GenBank/DDBJ whole genome shotgun (WGS) entry which is preliminary data.</text>
</comment>
<feature type="transmembrane region" description="Helical" evidence="5">
    <location>
        <begin position="205"/>
        <end position="221"/>
    </location>
</feature>
<keyword evidence="7" id="KW-0436">Ligase</keyword>
<dbReference type="PANTHER" id="PTHR37422:SF21">
    <property type="entry name" value="EXOQ-LIKE PROTEIN"/>
    <property type="match status" value="1"/>
</dbReference>
<comment type="subcellular location">
    <subcellularLocation>
        <location evidence="1">Membrane</location>
        <topology evidence="1">Multi-pass membrane protein</topology>
    </subcellularLocation>
</comment>
<evidence type="ECO:0000256" key="4">
    <source>
        <dbReference type="ARBA" id="ARBA00023136"/>
    </source>
</evidence>
<evidence type="ECO:0000259" key="6">
    <source>
        <dbReference type="Pfam" id="PF04932"/>
    </source>
</evidence>
<name>A0A7W2KWP2_PSEPU</name>
<feature type="domain" description="O-antigen ligase-related" evidence="6">
    <location>
        <begin position="189"/>
        <end position="313"/>
    </location>
</feature>
<evidence type="ECO:0000313" key="8">
    <source>
        <dbReference type="Proteomes" id="UP000553948"/>
    </source>
</evidence>
<dbReference type="InterPro" id="IPR051533">
    <property type="entry name" value="WaaL-like"/>
</dbReference>
<keyword evidence="2 5" id="KW-0812">Transmembrane</keyword>
<protein>
    <submittedName>
        <fullName evidence="7">O-antigen ligase family protein</fullName>
    </submittedName>
</protein>
<feature type="transmembrane region" description="Helical" evidence="5">
    <location>
        <begin position="32"/>
        <end position="51"/>
    </location>
</feature>